<comment type="caution">
    <text evidence="2">The sequence shown here is derived from an EMBL/GenBank/DDBJ whole genome shotgun (WGS) entry which is preliminary data.</text>
</comment>
<dbReference type="PANTHER" id="PTHR13617">
    <property type="entry name" value="PROTEIN ABHD18"/>
    <property type="match status" value="1"/>
</dbReference>
<dbReference type="STRING" id="1453497.AT15_05175"/>
<dbReference type="Proteomes" id="UP000077339">
    <property type="component" value="Unassembled WGS sequence"/>
</dbReference>
<evidence type="ECO:0000313" key="3">
    <source>
        <dbReference type="Proteomes" id="UP000077339"/>
    </source>
</evidence>
<reference evidence="2 3" key="1">
    <citation type="submission" date="2014-02" db="EMBL/GenBank/DDBJ databases">
        <title>Kosmotoga genome sequencing.</title>
        <authorList>
            <person name="Pollo S.M."/>
            <person name="Charchuk R."/>
            <person name="Nesbo C.L."/>
        </authorList>
    </citation>
    <scope>NUCLEOTIDE SEQUENCE [LARGE SCALE GENOMIC DNA]</scope>
    <source>
        <strain evidence="2 3">S304</strain>
    </source>
</reference>
<protein>
    <submittedName>
        <fullName evidence="2">Lysophospholipase</fullName>
    </submittedName>
</protein>
<evidence type="ECO:0000256" key="1">
    <source>
        <dbReference type="SAM" id="Phobius"/>
    </source>
</evidence>
<keyword evidence="3" id="KW-1185">Reference proteome</keyword>
<keyword evidence="1" id="KW-0812">Transmembrane</keyword>
<dbReference type="SUPFAM" id="SSF53474">
    <property type="entry name" value="alpha/beta-Hydrolases"/>
    <property type="match status" value="1"/>
</dbReference>
<dbReference type="InterPro" id="IPR029058">
    <property type="entry name" value="AB_hydrolase_fold"/>
</dbReference>
<dbReference type="EMBL" id="JFHK01000028">
    <property type="protein sequence ID" value="OAA27213.1"/>
    <property type="molecule type" value="Genomic_DNA"/>
</dbReference>
<dbReference type="PATRIC" id="fig|1453497.3.peg.1028"/>
<dbReference type="OrthoDB" id="43290at2"/>
<feature type="transmembrane region" description="Helical" evidence="1">
    <location>
        <begin position="142"/>
        <end position="162"/>
    </location>
</feature>
<keyword evidence="1" id="KW-0472">Membrane</keyword>
<proteinExistence type="predicted"/>
<dbReference type="Pfam" id="PF09752">
    <property type="entry name" value="ABHD18"/>
    <property type="match status" value="1"/>
</dbReference>
<evidence type="ECO:0000313" key="2">
    <source>
        <dbReference type="EMBL" id="OAA27213.1"/>
    </source>
</evidence>
<dbReference type="Gene3D" id="3.40.50.1820">
    <property type="entry name" value="alpha/beta hydrolase"/>
    <property type="match status" value="1"/>
</dbReference>
<dbReference type="RefSeq" id="WP_068348976.1">
    <property type="nucleotide sequence ID" value="NZ_JFHK01000028.1"/>
</dbReference>
<sequence>MVNQSENIFALRFSREPKILDEKAFEDGKKLILESNYPSEYPENNKLILEYYPARRAKGTVLFIHGTGQKNLKYLRWFAKHFPDFSYNGALMILPYHFSRTPKGYKSGELFMETESDKLRGRFENAVVDTLTCLEYLKNLNLPLFIMGYSFGGFIATIVASLSDVPKKLSLVVTGGNFYHITWKSFATKVLRVKYEENESCNPEKCLKYHLEDYPKFLNSIKDPYVAVGSAPVSCFEYDPLTYAPFVKQPVLMFGALFDVFIPQKSTFELHKAFQQAKLRWLISGHLSSIFFKRKILRETIHFFEI</sequence>
<dbReference type="InterPro" id="IPR019149">
    <property type="entry name" value="ABHD18"/>
</dbReference>
<dbReference type="PANTHER" id="PTHR13617:SF14">
    <property type="entry name" value="PROTEIN ABHD18"/>
    <property type="match status" value="1"/>
</dbReference>
<accession>A0A176JUS8</accession>
<name>A0A176JUS8_9BACT</name>
<dbReference type="AlphaFoldDB" id="A0A176JUS8"/>
<keyword evidence="1" id="KW-1133">Transmembrane helix</keyword>
<gene>
    <name evidence="2" type="ORF">AT15_05175</name>
</gene>
<organism evidence="2 3">
    <name type="scientific">Kosmotoga arenicorallina S304</name>
    <dbReference type="NCBI Taxonomy" id="1453497"/>
    <lineage>
        <taxon>Bacteria</taxon>
        <taxon>Thermotogati</taxon>
        <taxon>Thermotogota</taxon>
        <taxon>Thermotogae</taxon>
        <taxon>Kosmotogales</taxon>
        <taxon>Kosmotogaceae</taxon>
        <taxon>Kosmotoga</taxon>
    </lineage>
</organism>